<gene>
    <name evidence="2" type="ORF">Phou_037060</name>
</gene>
<reference evidence="2 3" key="1">
    <citation type="submission" date="2020-03" db="EMBL/GenBank/DDBJ databases">
        <title>Whole genome shotgun sequence of Phytohabitans houttuyneae NBRC 108639.</title>
        <authorList>
            <person name="Komaki H."/>
            <person name="Tamura T."/>
        </authorList>
    </citation>
    <scope>NUCLEOTIDE SEQUENCE [LARGE SCALE GENOMIC DNA]</scope>
    <source>
        <strain evidence="2 3">NBRC 108639</strain>
    </source>
</reference>
<comment type="caution">
    <text evidence="2">The sequence shown here is derived from an EMBL/GenBank/DDBJ whole genome shotgun (WGS) entry which is preliminary data.</text>
</comment>
<dbReference type="Proteomes" id="UP000482800">
    <property type="component" value="Unassembled WGS sequence"/>
</dbReference>
<evidence type="ECO:0000313" key="2">
    <source>
        <dbReference type="EMBL" id="GFJ79526.1"/>
    </source>
</evidence>
<keyword evidence="3" id="KW-1185">Reference proteome</keyword>
<sequence length="332" mass="36508">MTAPKLTSRDMVTALYRHFAGRWAILTEVTARPAAVGGRIPAGARDRRIDMLLVRGGMRVAIRPSPHRAPAHTGPQLPLALPEAGQPPDVPVRDDGGIERLAIEIKVSRGDFLQDVRDPSKQAPWRELAHRHAYAVPEGLVGVLEVPAGSGLIVVNPDNRAASVRFARTAPKTGHIPGPLPLANIMDAFYRASRAEAELKGYGFGVERDGDDPGRLRAELKRLRHDLDLAHNKAEQALERARESARKLAAVKPPPCSTCQQPLHPARSRQARRRNEDWEHRDEIHAALCEGMRKLAWEEHLDTLSGEDRRWARYDAVPGPQPADPGDGRAAA</sequence>
<proteinExistence type="predicted"/>
<reference evidence="2 3" key="2">
    <citation type="submission" date="2020-03" db="EMBL/GenBank/DDBJ databases">
        <authorList>
            <person name="Ichikawa N."/>
            <person name="Kimura A."/>
            <person name="Kitahashi Y."/>
            <person name="Uohara A."/>
        </authorList>
    </citation>
    <scope>NUCLEOTIDE SEQUENCE [LARGE SCALE GENOMIC DNA]</scope>
    <source>
        <strain evidence="2 3">NBRC 108639</strain>
    </source>
</reference>
<evidence type="ECO:0000256" key="1">
    <source>
        <dbReference type="SAM" id="MobiDB-lite"/>
    </source>
</evidence>
<evidence type="ECO:0000313" key="3">
    <source>
        <dbReference type="Proteomes" id="UP000482800"/>
    </source>
</evidence>
<organism evidence="2 3">
    <name type="scientific">Phytohabitans houttuyneae</name>
    <dbReference type="NCBI Taxonomy" id="1076126"/>
    <lineage>
        <taxon>Bacteria</taxon>
        <taxon>Bacillati</taxon>
        <taxon>Actinomycetota</taxon>
        <taxon>Actinomycetes</taxon>
        <taxon>Micromonosporales</taxon>
        <taxon>Micromonosporaceae</taxon>
    </lineage>
</organism>
<dbReference type="EMBL" id="BLPF01000001">
    <property type="protein sequence ID" value="GFJ79526.1"/>
    <property type="molecule type" value="Genomic_DNA"/>
</dbReference>
<accession>A0A6V8KC06</accession>
<protein>
    <submittedName>
        <fullName evidence="2">Uncharacterized protein</fullName>
    </submittedName>
</protein>
<feature type="region of interest" description="Disordered" evidence="1">
    <location>
        <begin position="250"/>
        <end position="278"/>
    </location>
</feature>
<dbReference type="RefSeq" id="WP_173057050.1">
    <property type="nucleotide sequence ID" value="NZ_BAABGO010000001.1"/>
</dbReference>
<name>A0A6V8KC06_9ACTN</name>
<feature type="region of interest" description="Disordered" evidence="1">
    <location>
        <begin position="308"/>
        <end position="332"/>
    </location>
</feature>
<dbReference type="AlphaFoldDB" id="A0A6V8KC06"/>